<proteinExistence type="predicted"/>
<feature type="transmembrane region" description="Helical" evidence="1">
    <location>
        <begin position="389"/>
        <end position="416"/>
    </location>
</feature>
<dbReference type="RefSeq" id="WP_059081596.1">
    <property type="nucleotide sequence ID" value="NZ_BCMM01000021.1"/>
</dbReference>
<keyword evidence="1" id="KW-0812">Transmembrane</keyword>
<dbReference type="Gene3D" id="3.90.1720.10">
    <property type="entry name" value="endopeptidase domain like (from Nostoc punctiforme)"/>
    <property type="match status" value="1"/>
</dbReference>
<comment type="caution">
    <text evidence="2">The sequence shown here is derived from an EMBL/GenBank/DDBJ whole genome shotgun (WGS) entry which is preliminary data.</text>
</comment>
<protein>
    <submittedName>
        <fullName evidence="2">Uncharacterized protein</fullName>
    </submittedName>
</protein>
<dbReference type="OrthoDB" id="3765294at2"/>
<dbReference type="InterPro" id="IPR038765">
    <property type="entry name" value="Papain-like_cys_pep_sf"/>
</dbReference>
<feature type="transmembrane region" description="Helical" evidence="1">
    <location>
        <begin position="522"/>
        <end position="545"/>
    </location>
</feature>
<keyword evidence="1" id="KW-1133">Transmembrane helix</keyword>
<reference evidence="3" key="3">
    <citation type="submission" date="2016-02" db="EMBL/GenBank/DDBJ databases">
        <title>Draft genome of pathogenic Streptomyces sp. in Japan.</title>
        <authorList>
            <person name="Tomihama T."/>
            <person name="Ikenaga M."/>
            <person name="Sakai M."/>
            <person name="Okubo T."/>
            <person name="Ikeda S."/>
        </authorList>
    </citation>
    <scope>NUCLEOTIDE SEQUENCE [LARGE SCALE GENOMIC DNA]</scope>
    <source>
        <strain evidence="3">S58</strain>
    </source>
</reference>
<feature type="transmembrane region" description="Helical" evidence="1">
    <location>
        <begin position="603"/>
        <end position="627"/>
    </location>
</feature>
<evidence type="ECO:0000313" key="2">
    <source>
        <dbReference type="EMBL" id="GAQ64046.1"/>
    </source>
</evidence>
<dbReference type="Proteomes" id="UP000067448">
    <property type="component" value="Unassembled WGS sequence"/>
</dbReference>
<evidence type="ECO:0000256" key="1">
    <source>
        <dbReference type="SAM" id="Phobius"/>
    </source>
</evidence>
<reference evidence="2 3" key="2">
    <citation type="journal article" date="2016" name="Genome Announc.">
        <title>Draft Genome Sequences of Streptomyces scabiei S58, Streptomyces turgidiscabies T45, and Streptomyces acidiscabies a10, the Pathogens of Potato Common Scab, Isolated in Japan.</title>
        <authorList>
            <person name="Tomihama T."/>
            <person name="Nishi Y."/>
            <person name="Sakai M."/>
            <person name="Ikenaga M."/>
            <person name="Okubo T."/>
            <person name="Ikeda S."/>
        </authorList>
    </citation>
    <scope>NUCLEOTIDE SEQUENCE [LARGE SCALE GENOMIC DNA]</scope>
    <source>
        <strain evidence="2 3">S58</strain>
    </source>
</reference>
<sequence length="1419" mass="146539">MPNVGYATLQVIPSVRGIGDELRSQLVGPAEDAGEEAGQAAGGNLKDKLLAGAAIAGAAAGAVLVAGITEAMEQANITSVLKGQLGATSADAARYGKIAGELYAKGITEDVQSAADAIRAVISGGLAPPDATNKQLKSIAAQMSDVATTFGTDMGLQSQAISALLKNGLAPNAKSALDIVTVGFQKLGPNAEDILETFQEYPVQLRKLGLDAKTSLGLFQQGLKGGARDTDIIADGFKEFSIRAIDMSQSSQDAYKLLGLDAEQMSAQIAKGGTHASSGLQTVLDKLRGMEDPVKQNAAAVGLFGTQAEDMGAALFKLDPSKAVKGLGSVSGAAKQLGKDLHSGPAHELEVFVRGLKQGFVTFLGGQVLPILGKTGSFLNANVLPPMKVLGSVLAVTLVPALRLAWTAGTATIGWLRDFGVWLIPAAIAVGGLTVALNAQAIATAFVTGVFSIYRAAILIGTAVTNGFAIAQGVLNAVMALNPFVLVAIALVALVAALVIAYKRSDTFRAIVQAAFQAVGRWAMWLWNVVLKPVIGFVIAGFKLWWTAAKIYFTAVGVVFYTLGAVAVWLWKSAISPVIGWIVAGFKLWWAGVKLYFSLVGAGFRAVGSAAMWLWRVAISPVIDLIVGGFKLWWAGAKLYFGFVRAGFRAVGAGATWLWKSAFSPAIDGIKSALSVGYNLTIKPVLAALRAAIGKTGHAFESARAAIKVAWDKVKQIAKAPVAFIIDTVYNNGLVGVWNKVASAFGAPKLSKYKFARGGPVFGAGTETSDDVPAWLSKNEHVWTAREVRGAGGHGAVMAMRRWAAAGGSGRSPGFADGGGLFGWVGKAASKGVDLAKEGVSWLKDGMKASAVAGLNKVVKPLIARIAGSASLYKDMITAVPKRMISAIVGYAGKADGKLESAGIGGKGFKAGLAWARTQAGKKYQWGGNGDPSWDCSGLVSAIESVIRGQKPHRRWATGSFSGATAPPGWVRNARSPYMIGITNAGVGHTAGTINGVNVESRGGDGVVIGARARGYNSSLFTDVYGFKGYAKGTRGATPGWAWVGELGPELVRFGGGEEVLNHRDSLRAASGMGVLPGYAKGTSKAKIKAARKDLPGDLTGVTKALTASASEIRRAFDALTKDLRAAGGAGKSLAVSSTKASAKLQALAKRRDSVDSRLDAAKSAAADQKKTAQDFFGLAAVGEVGTFSDLLGGLKSRQAEAEAFRKQIAGLSKKGVSQDIISQLVAQGPGGPLIDLIAGASKGQLAQLNKVSAAGGALSTSFGRTMADAMFDAGAQAGKGFLTGLQAQEAELQKAMDRLGAGLVAAIRKKLKIKSPSRVTQWVGEMTGVGVGVGLDNTAATVAAAAARVADAAVPGVPTVSPVGIAARASSPQGLTAGGRLFLVLEDGREIAAYVDERADRRVSAGMGRVRRAHDAHR</sequence>
<feature type="transmembrane region" description="Helical" evidence="1">
    <location>
        <begin position="551"/>
        <end position="571"/>
    </location>
</feature>
<gene>
    <name evidence="2" type="ORF">SsS58_04436</name>
</gene>
<feature type="transmembrane region" description="Helical" evidence="1">
    <location>
        <begin position="453"/>
        <end position="475"/>
    </location>
</feature>
<feature type="transmembrane region" description="Helical" evidence="1">
    <location>
        <begin position="481"/>
        <end position="502"/>
    </location>
</feature>
<feature type="transmembrane region" description="Helical" evidence="1">
    <location>
        <begin position="578"/>
        <end position="597"/>
    </location>
</feature>
<accession>A0A100JQX6</accession>
<keyword evidence="1" id="KW-0472">Membrane</keyword>
<evidence type="ECO:0000313" key="3">
    <source>
        <dbReference type="Proteomes" id="UP000067448"/>
    </source>
</evidence>
<name>A0A100JQX6_STRSC</name>
<dbReference type="SUPFAM" id="SSF54001">
    <property type="entry name" value="Cysteine proteinases"/>
    <property type="match status" value="1"/>
</dbReference>
<reference evidence="3" key="1">
    <citation type="submission" date="2015-11" db="EMBL/GenBank/DDBJ databases">
        <authorList>
            <consortium name="Cross-ministerial Strategic Innovation Promotion Program (SIP) consortium"/>
            <person name="Tomihama T."/>
            <person name="Ikenaga M."/>
            <person name="Sakai M."/>
            <person name="Okubo T."/>
            <person name="Ikeda S."/>
        </authorList>
    </citation>
    <scope>NUCLEOTIDE SEQUENCE [LARGE SCALE GENOMIC DNA]</scope>
    <source>
        <strain evidence="3">S58</strain>
    </source>
</reference>
<organism evidence="2 3">
    <name type="scientific">Streptomyces scabiei</name>
    <dbReference type="NCBI Taxonomy" id="1930"/>
    <lineage>
        <taxon>Bacteria</taxon>
        <taxon>Bacillati</taxon>
        <taxon>Actinomycetota</taxon>
        <taxon>Actinomycetes</taxon>
        <taxon>Kitasatosporales</taxon>
        <taxon>Streptomycetaceae</taxon>
        <taxon>Streptomyces</taxon>
    </lineage>
</organism>
<feature type="transmembrane region" description="Helical" evidence="1">
    <location>
        <begin position="422"/>
        <end position="446"/>
    </location>
</feature>
<dbReference type="EMBL" id="BCMM01000021">
    <property type="protein sequence ID" value="GAQ64046.1"/>
    <property type="molecule type" value="Genomic_DNA"/>
</dbReference>